<accession>A0A6C0HUI0</accession>
<protein>
    <submittedName>
        <fullName evidence="2">Uncharacterized protein</fullName>
    </submittedName>
</protein>
<dbReference type="InterPro" id="IPR013320">
    <property type="entry name" value="ConA-like_dom_sf"/>
</dbReference>
<name>A0A6C0HUI0_9ZZZZ</name>
<dbReference type="SUPFAM" id="SSF49899">
    <property type="entry name" value="Concanavalin A-like lectins/glucanases"/>
    <property type="match status" value="1"/>
</dbReference>
<keyword evidence="1" id="KW-0812">Transmembrane</keyword>
<dbReference type="EMBL" id="MN740011">
    <property type="protein sequence ID" value="QHT83796.1"/>
    <property type="molecule type" value="Genomic_DNA"/>
</dbReference>
<feature type="transmembrane region" description="Helical" evidence="1">
    <location>
        <begin position="71"/>
        <end position="93"/>
    </location>
</feature>
<dbReference type="Pfam" id="PF13385">
    <property type="entry name" value="Laminin_G_3"/>
    <property type="match status" value="1"/>
</dbReference>
<reference evidence="2" key="1">
    <citation type="journal article" date="2020" name="Nature">
        <title>Giant virus diversity and host interactions through global metagenomics.</title>
        <authorList>
            <person name="Schulz F."/>
            <person name="Roux S."/>
            <person name="Paez-Espino D."/>
            <person name="Jungbluth S."/>
            <person name="Walsh D.A."/>
            <person name="Denef V.J."/>
            <person name="McMahon K.D."/>
            <person name="Konstantinidis K.T."/>
            <person name="Eloe-Fadrosh E.A."/>
            <person name="Kyrpides N.C."/>
            <person name="Woyke T."/>
        </authorList>
    </citation>
    <scope>NUCLEOTIDE SEQUENCE</scope>
    <source>
        <strain evidence="2">GVMAG-M-3300023184-168</strain>
    </source>
</reference>
<dbReference type="AlphaFoldDB" id="A0A6C0HUI0"/>
<evidence type="ECO:0000256" key="1">
    <source>
        <dbReference type="SAM" id="Phobius"/>
    </source>
</evidence>
<dbReference type="PANTHER" id="PTHR42535">
    <property type="entry name" value="OOKINETE PROTEIN, PUTATIVE-RELATED"/>
    <property type="match status" value="1"/>
</dbReference>
<evidence type="ECO:0000313" key="2">
    <source>
        <dbReference type="EMBL" id="QHT83796.1"/>
    </source>
</evidence>
<keyword evidence="1" id="KW-0472">Membrane</keyword>
<sequence>MNNIPSITQNQPSQISSAVKNTTEYIGDTVESVGKKYADMRTNVSSSLSDFSDKTAAGADASKEFLTSNTIVAKVAFVLLILLLFLFFLYLGINIMQFLINPSNNPYLVKGMVSGNAGITILQDPTQKKSITLLRSNNQTTGLEFTWSVWIYISDLNNSPKMLQNIFNKGNLGYKDDGIANTNGPGLYILPGASNSSSNTAGLRVVMDVNSIEIYSHIDISNVPIKKWINVIIRMKNTMMDIYINGVISNRYILPSVPKQNYYDIQICQNGGFSGLLSNLRYYDKALNVIQINNIVFWGPNLNASTTVSTTRGGFEYLSSTWYTGMFN</sequence>
<proteinExistence type="predicted"/>
<keyword evidence="1" id="KW-1133">Transmembrane helix</keyword>
<organism evidence="2">
    <name type="scientific">viral metagenome</name>
    <dbReference type="NCBI Taxonomy" id="1070528"/>
    <lineage>
        <taxon>unclassified sequences</taxon>
        <taxon>metagenomes</taxon>
        <taxon>organismal metagenomes</taxon>
    </lineage>
</organism>
<dbReference type="Gene3D" id="2.60.120.200">
    <property type="match status" value="1"/>
</dbReference>
<dbReference type="PANTHER" id="PTHR42535:SF2">
    <property type="entry name" value="CHROMOSOME UNDETERMINED SCAFFOLD_146, WHOLE GENOME SHOTGUN SEQUENCE"/>
    <property type="match status" value="1"/>
</dbReference>